<keyword evidence="2" id="KW-1133">Transmembrane helix</keyword>
<dbReference type="Proteomes" id="UP000567179">
    <property type="component" value="Unassembled WGS sequence"/>
</dbReference>
<evidence type="ECO:0000313" key="3">
    <source>
        <dbReference type="EMBL" id="KAF5309215.1"/>
    </source>
</evidence>
<feature type="transmembrane region" description="Helical" evidence="2">
    <location>
        <begin position="185"/>
        <end position="205"/>
    </location>
</feature>
<feature type="region of interest" description="Disordered" evidence="1">
    <location>
        <begin position="237"/>
        <end position="271"/>
    </location>
</feature>
<feature type="compositionally biased region" description="Polar residues" evidence="1">
    <location>
        <begin position="251"/>
        <end position="271"/>
    </location>
</feature>
<dbReference type="EMBL" id="JAACJJ010000060">
    <property type="protein sequence ID" value="KAF5309215.1"/>
    <property type="molecule type" value="Genomic_DNA"/>
</dbReference>
<name>A0A8H5AQA2_9AGAR</name>
<feature type="transmembrane region" description="Helical" evidence="2">
    <location>
        <begin position="139"/>
        <end position="165"/>
    </location>
</feature>
<comment type="caution">
    <text evidence="3">The sequence shown here is derived from an EMBL/GenBank/DDBJ whole genome shotgun (WGS) entry which is preliminary data.</text>
</comment>
<feature type="transmembrane region" description="Helical" evidence="2">
    <location>
        <begin position="34"/>
        <end position="57"/>
    </location>
</feature>
<protein>
    <submittedName>
        <fullName evidence="3">Uncharacterized protein</fullName>
    </submittedName>
</protein>
<reference evidence="3 4" key="1">
    <citation type="journal article" date="2020" name="ISME J.">
        <title>Uncovering the hidden diversity of litter-decomposition mechanisms in mushroom-forming fungi.</title>
        <authorList>
            <person name="Floudas D."/>
            <person name="Bentzer J."/>
            <person name="Ahren D."/>
            <person name="Johansson T."/>
            <person name="Persson P."/>
            <person name="Tunlid A."/>
        </authorList>
    </citation>
    <scope>NUCLEOTIDE SEQUENCE [LARGE SCALE GENOMIC DNA]</scope>
    <source>
        <strain evidence="3 4">CBS 101986</strain>
    </source>
</reference>
<keyword evidence="2" id="KW-0472">Membrane</keyword>
<organism evidence="3 4">
    <name type="scientific">Psilocybe cf. subviscida</name>
    <dbReference type="NCBI Taxonomy" id="2480587"/>
    <lineage>
        <taxon>Eukaryota</taxon>
        <taxon>Fungi</taxon>
        <taxon>Dikarya</taxon>
        <taxon>Basidiomycota</taxon>
        <taxon>Agaricomycotina</taxon>
        <taxon>Agaricomycetes</taxon>
        <taxon>Agaricomycetidae</taxon>
        <taxon>Agaricales</taxon>
        <taxon>Agaricineae</taxon>
        <taxon>Strophariaceae</taxon>
        <taxon>Psilocybe</taxon>
    </lineage>
</organism>
<evidence type="ECO:0000256" key="2">
    <source>
        <dbReference type="SAM" id="Phobius"/>
    </source>
</evidence>
<accession>A0A8H5AQA2</accession>
<evidence type="ECO:0000313" key="4">
    <source>
        <dbReference type="Proteomes" id="UP000567179"/>
    </source>
</evidence>
<dbReference type="AlphaFoldDB" id="A0A8H5AQA2"/>
<dbReference type="OrthoDB" id="3265563at2759"/>
<feature type="transmembrane region" description="Helical" evidence="2">
    <location>
        <begin position="69"/>
        <end position="89"/>
    </location>
</feature>
<gene>
    <name evidence="3" type="ORF">D9619_012799</name>
</gene>
<evidence type="ECO:0000256" key="1">
    <source>
        <dbReference type="SAM" id="MobiDB-lite"/>
    </source>
</evidence>
<keyword evidence="4" id="KW-1185">Reference proteome</keyword>
<sequence length="271" mass="29965">MVNLATYWRNLREALIVNNDSRNTMAFKYLSPNVALGVVLNLSARGAILLADIIMVWRCYTLWARNKKLLLIFVLVFLGQFVLFAKLNFPRLSPMDLKVGEPAYYLISSAITILATVLIILRILPVIKQSEEEVSRYTLIIKVVVESGVLYATSLIISSILYVVVKGEFSKGELSTEEVKLGEVVLVWQQAIAPITGIAPTLIALRVATGRAMDEAAWPQSTPSSFLQFNTMPSDAIRSADNEKNGLGGSVEQSCQQHSTRKSSQQTSLVE</sequence>
<keyword evidence="2" id="KW-0812">Transmembrane</keyword>
<feature type="transmembrane region" description="Helical" evidence="2">
    <location>
        <begin position="104"/>
        <end position="127"/>
    </location>
</feature>
<proteinExistence type="predicted"/>